<protein>
    <submittedName>
        <fullName evidence="2">Uncharacterized protein</fullName>
    </submittedName>
</protein>
<evidence type="ECO:0000313" key="2">
    <source>
        <dbReference type="WBParaSite" id="PS1159_v2.g475.t1"/>
    </source>
</evidence>
<evidence type="ECO:0000313" key="1">
    <source>
        <dbReference type="Proteomes" id="UP000887580"/>
    </source>
</evidence>
<dbReference type="WBParaSite" id="PS1159_v2.g475.t1">
    <property type="protein sequence ID" value="PS1159_v2.g475.t1"/>
    <property type="gene ID" value="PS1159_v2.g475"/>
</dbReference>
<accession>A0AC35GGJ7</accession>
<dbReference type="Proteomes" id="UP000887580">
    <property type="component" value="Unplaced"/>
</dbReference>
<organism evidence="1 2">
    <name type="scientific">Panagrolaimus sp. PS1159</name>
    <dbReference type="NCBI Taxonomy" id="55785"/>
    <lineage>
        <taxon>Eukaryota</taxon>
        <taxon>Metazoa</taxon>
        <taxon>Ecdysozoa</taxon>
        <taxon>Nematoda</taxon>
        <taxon>Chromadorea</taxon>
        <taxon>Rhabditida</taxon>
        <taxon>Tylenchina</taxon>
        <taxon>Panagrolaimomorpha</taxon>
        <taxon>Panagrolaimoidea</taxon>
        <taxon>Panagrolaimidae</taxon>
        <taxon>Panagrolaimus</taxon>
    </lineage>
</organism>
<reference evidence="2" key="1">
    <citation type="submission" date="2022-11" db="UniProtKB">
        <authorList>
            <consortium name="WormBaseParasite"/>
        </authorList>
    </citation>
    <scope>IDENTIFICATION</scope>
</reference>
<name>A0AC35GGJ7_9BILA</name>
<sequence>MPQIKAVIFDLSGVISLKQSTTMYWKKLENEQNLPEGSIKKTLLSKEFAAISYDLFTGNRSAEEIEENEFIRLFNRQHNTASEPLPVIRNWFGEGTSSIDLDGNIVEAIDALRDAGIKVALLTNNYYLNKQRTLRRLPSDRSRFDVIVESCVEGVMKPHESIYRLTTDRLALRPSECIFVDSQKIHCDTAKHLGMRTIFALANEREYTLCELEDMLNEDALSDESNSYESDSDSTEQSS</sequence>
<proteinExistence type="predicted"/>